<proteinExistence type="predicted"/>
<dbReference type="EMBL" id="HG002355">
    <property type="protein sequence ID" value="CDF41362.1"/>
    <property type="molecule type" value="Genomic_DNA"/>
</dbReference>
<sequence>MAVAREKTERKKRAKKQRKALSLVNPWHTPPSQGPPPSLDRLSDVTTSKKLYSTAYVLS</sequence>
<feature type="compositionally biased region" description="Pro residues" evidence="1">
    <location>
        <begin position="28"/>
        <end position="38"/>
    </location>
</feature>
<name>R7QS97_CHOCR</name>
<organism evidence="2 3">
    <name type="scientific">Chondrus crispus</name>
    <name type="common">Carrageen Irish moss</name>
    <name type="synonym">Polymorpha crispa</name>
    <dbReference type="NCBI Taxonomy" id="2769"/>
    <lineage>
        <taxon>Eukaryota</taxon>
        <taxon>Rhodophyta</taxon>
        <taxon>Florideophyceae</taxon>
        <taxon>Rhodymeniophycidae</taxon>
        <taxon>Gigartinales</taxon>
        <taxon>Gigartinaceae</taxon>
        <taxon>Chondrus</taxon>
    </lineage>
</organism>
<dbReference type="Gramene" id="CDF41362">
    <property type="protein sequence ID" value="CDF41362"/>
    <property type="gene ID" value="CHC_T00007871001"/>
</dbReference>
<accession>R7QS97</accession>
<protein>
    <submittedName>
        <fullName evidence="2">Uncharacterized protein</fullName>
    </submittedName>
</protein>
<feature type="compositionally biased region" description="Basic residues" evidence="1">
    <location>
        <begin position="10"/>
        <end position="19"/>
    </location>
</feature>
<reference evidence="3" key="1">
    <citation type="journal article" date="2013" name="Proc. Natl. Acad. Sci. U.S.A.">
        <title>Genome structure and metabolic features in the red seaweed Chondrus crispus shed light on evolution of the Archaeplastida.</title>
        <authorList>
            <person name="Collen J."/>
            <person name="Porcel B."/>
            <person name="Carre W."/>
            <person name="Ball S.G."/>
            <person name="Chaparro C."/>
            <person name="Tonon T."/>
            <person name="Barbeyron T."/>
            <person name="Michel G."/>
            <person name="Noel B."/>
            <person name="Valentin K."/>
            <person name="Elias M."/>
            <person name="Artiguenave F."/>
            <person name="Arun A."/>
            <person name="Aury J.M."/>
            <person name="Barbosa-Neto J.F."/>
            <person name="Bothwell J.H."/>
            <person name="Bouget F.Y."/>
            <person name="Brillet L."/>
            <person name="Cabello-Hurtado F."/>
            <person name="Capella-Gutierrez S."/>
            <person name="Charrier B."/>
            <person name="Cladiere L."/>
            <person name="Cock J.M."/>
            <person name="Coelho S.M."/>
            <person name="Colleoni C."/>
            <person name="Czjzek M."/>
            <person name="Da Silva C."/>
            <person name="Delage L."/>
            <person name="Denoeud F."/>
            <person name="Deschamps P."/>
            <person name="Dittami S.M."/>
            <person name="Gabaldon T."/>
            <person name="Gachon C.M."/>
            <person name="Groisillier A."/>
            <person name="Herve C."/>
            <person name="Jabbari K."/>
            <person name="Katinka M."/>
            <person name="Kloareg B."/>
            <person name="Kowalczyk N."/>
            <person name="Labadie K."/>
            <person name="Leblanc C."/>
            <person name="Lopez P.J."/>
            <person name="McLachlan D.H."/>
            <person name="Meslet-Cladiere L."/>
            <person name="Moustafa A."/>
            <person name="Nehr Z."/>
            <person name="Nyvall Collen P."/>
            <person name="Panaud O."/>
            <person name="Partensky F."/>
            <person name="Poulain J."/>
            <person name="Rensing S.A."/>
            <person name="Rousvoal S."/>
            <person name="Samson G."/>
            <person name="Symeonidi A."/>
            <person name="Weissenbach J."/>
            <person name="Zambounis A."/>
            <person name="Wincker P."/>
            <person name="Boyen C."/>
        </authorList>
    </citation>
    <scope>NUCLEOTIDE SEQUENCE [LARGE SCALE GENOMIC DNA]</scope>
    <source>
        <strain evidence="3">cv. Stackhouse</strain>
    </source>
</reference>
<dbReference type="KEGG" id="ccp:CHC_T00007871001"/>
<gene>
    <name evidence="2" type="ORF">CHC_T00007871001</name>
</gene>
<dbReference type="RefSeq" id="XP_005711656.1">
    <property type="nucleotide sequence ID" value="XM_005711599.1"/>
</dbReference>
<keyword evidence="3" id="KW-1185">Reference proteome</keyword>
<dbReference type="AlphaFoldDB" id="R7QS97"/>
<dbReference type="Proteomes" id="UP000012073">
    <property type="component" value="Unassembled WGS sequence"/>
</dbReference>
<feature type="region of interest" description="Disordered" evidence="1">
    <location>
        <begin position="1"/>
        <end position="45"/>
    </location>
</feature>
<evidence type="ECO:0000256" key="1">
    <source>
        <dbReference type="SAM" id="MobiDB-lite"/>
    </source>
</evidence>
<dbReference type="GeneID" id="17319366"/>
<evidence type="ECO:0000313" key="2">
    <source>
        <dbReference type="EMBL" id="CDF41362.1"/>
    </source>
</evidence>
<evidence type="ECO:0000313" key="3">
    <source>
        <dbReference type="Proteomes" id="UP000012073"/>
    </source>
</evidence>